<reference evidence="1 2" key="1">
    <citation type="submission" date="2020-10" db="EMBL/GenBank/DDBJ databases">
        <title>Thermofilum lucidum 3507LT sp. nov. a novel member of Thermofilaceae family isolated from Chile hot spring, and proposal of description order Thermofilales.</title>
        <authorList>
            <person name="Zayulina K.S."/>
            <person name="Elcheninov A.G."/>
            <person name="Toshchakov S.V."/>
            <person name="Kublanov I.V."/>
        </authorList>
    </citation>
    <scope>NUCLEOTIDE SEQUENCE [LARGE SCALE GENOMIC DNA]</scope>
    <source>
        <strain evidence="1 2">3507LT</strain>
    </source>
</reference>
<dbReference type="Proteomes" id="UP000594121">
    <property type="component" value="Chromosome"/>
</dbReference>
<dbReference type="AlphaFoldDB" id="A0A7L9FJY2"/>
<dbReference type="RefSeq" id="WP_192819654.1">
    <property type="nucleotide sequence ID" value="NZ_CP062310.1"/>
</dbReference>
<dbReference type="GeneID" id="59149091"/>
<name>A0A7L9FJY2_9CREN</name>
<dbReference type="KEGG" id="thel:IG193_04305"/>
<dbReference type="EMBL" id="CP062310">
    <property type="protein sequence ID" value="QOJ79682.1"/>
    <property type="molecule type" value="Genomic_DNA"/>
</dbReference>
<evidence type="ECO:0000313" key="1">
    <source>
        <dbReference type="EMBL" id="QOJ79682.1"/>
    </source>
</evidence>
<evidence type="ECO:0000313" key="2">
    <source>
        <dbReference type="Proteomes" id="UP000594121"/>
    </source>
</evidence>
<protein>
    <submittedName>
        <fullName evidence="1">Uncharacterized protein</fullName>
    </submittedName>
</protein>
<dbReference type="InParanoid" id="A0A7L9FJY2"/>
<organism evidence="1 2">
    <name type="scientific">Infirmifilum lucidum</name>
    <dbReference type="NCBI Taxonomy" id="2776706"/>
    <lineage>
        <taxon>Archaea</taxon>
        <taxon>Thermoproteota</taxon>
        <taxon>Thermoprotei</taxon>
        <taxon>Thermofilales</taxon>
        <taxon>Thermofilaceae</taxon>
        <taxon>Infirmifilum</taxon>
    </lineage>
</organism>
<gene>
    <name evidence="1" type="ORF">IG193_04305</name>
</gene>
<sequence>MDREAIGELLKEALLTLIAVAVLATTLLLVQGARPSLLLDRHGAKTLPQSDFVDLNYRIYLNGTACPFEINGLPVSKIREPVLTVPNCATTPLNSTWVKLLRRAGDCVLFLDPVFVPQNSTLILFDTVDTGWTDRICYFRTIEEFKVYSPSVRVCASRYNLSGAIILRIVHMRVSRC</sequence>
<keyword evidence="2" id="KW-1185">Reference proteome</keyword>
<accession>A0A7L9FJY2</accession>
<proteinExistence type="predicted"/>